<reference evidence="12" key="2">
    <citation type="submission" date="2025-08" db="UniProtKB">
        <authorList>
            <consortium name="Ensembl"/>
        </authorList>
    </citation>
    <scope>IDENTIFICATION</scope>
    <source>
        <strain evidence="12">Thorbecke</strain>
    </source>
</reference>
<dbReference type="EMBL" id="AAGW02049602">
    <property type="status" value="NOT_ANNOTATED_CDS"/>
    <property type="molecule type" value="Genomic_DNA"/>
</dbReference>
<evidence type="ECO:0000256" key="1">
    <source>
        <dbReference type="ARBA" id="ARBA00004606"/>
    </source>
</evidence>
<keyword evidence="8" id="KW-0325">Glycoprotein</keyword>
<evidence type="ECO:0000256" key="7">
    <source>
        <dbReference type="ARBA" id="ARBA00023157"/>
    </source>
</evidence>
<dbReference type="FunCoup" id="G1TMF8">
    <property type="interactions" value="36"/>
</dbReference>
<dbReference type="InterPro" id="IPR001304">
    <property type="entry name" value="C-type_lectin-like"/>
</dbReference>
<keyword evidence="5 10" id="KW-1133">Transmembrane helix</keyword>
<evidence type="ECO:0000259" key="11">
    <source>
        <dbReference type="PROSITE" id="PS50041"/>
    </source>
</evidence>
<keyword evidence="4" id="KW-0735">Signal-anchor</keyword>
<dbReference type="STRING" id="9986.ENSOCUP00000018167"/>
<dbReference type="PROSITE" id="PS00615">
    <property type="entry name" value="C_TYPE_LECTIN_1"/>
    <property type="match status" value="1"/>
</dbReference>
<dbReference type="EMBL" id="AAGW02049600">
    <property type="status" value="NOT_ANNOTATED_CDS"/>
    <property type="molecule type" value="Genomic_DNA"/>
</dbReference>
<dbReference type="SUPFAM" id="SSF56436">
    <property type="entry name" value="C-type lectin-like"/>
    <property type="match status" value="1"/>
</dbReference>
<evidence type="ECO:0000256" key="10">
    <source>
        <dbReference type="SAM" id="Phobius"/>
    </source>
</evidence>
<keyword evidence="2 10" id="KW-0812">Transmembrane</keyword>
<gene>
    <name evidence="12" type="primary">ASGR2</name>
</gene>
<dbReference type="GO" id="GO:0055088">
    <property type="term" value="P:lipid homeostasis"/>
    <property type="evidence" value="ECO:0007669"/>
    <property type="project" value="Ensembl"/>
</dbReference>
<dbReference type="FunFam" id="3.10.100.10:FF:000041">
    <property type="entry name" value="Asialoglycoprotein receptor 1"/>
    <property type="match status" value="1"/>
</dbReference>
<dbReference type="PROSITE" id="PS50041">
    <property type="entry name" value="C_TYPE_LECTIN_2"/>
    <property type="match status" value="1"/>
</dbReference>
<reference evidence="12" key="3">
    <citation type="submission" date="2025-09" db="UniProtKB">
        <authorList>
            <consortium name="Ensembl"/>
        </authorList>
    </citation>
    <scope>IDENTIFICATION</scope>
    <source>
        <strain evidence="12">Thorbecke</strain>
    </source>
</reference>
<dbReference type="InParanoid" id="G1TMF8"/>
<dbReference type="SMR" id="G1TMF8"/>
<dbReference type="Ensembl" id="ENSOCUT00000023552.2">
    <property type="protein sequence ID" value="ENSOCUP00000018167.2"/>
    <property type="gene ID" value="ENSOCUG00000024115.2"/>
</dbReference>
<dbReference type="Bgee" id="ENSOCUG00000024115">
    <property type="expression patterns" value="Expressed in liver and 15 other cell types or tissues"/>
</dbReference>
<evidence type="ECO:0000256" key="4">
    <source>
        <dbReference type="ARBA" id="ARBA00022968"/>
    </source>
</evidence>
<dbReference type="InterPro" id="IPR033989">
    <property type="entry name" value="CD209-like_CTLD"/>
</dbReference>
<evidence type="ECO:0000256" key="8">
    <source>
        <dbReference type="ARBA" id="ARBA00023180"/>
    </source>
</evidence>
<feature type="transmembrane region" description="Helical" evidence="10">
    <location>
        <begin position="53"/>
        <end position="73"/>
    </location>
</feature>
<dbReference type="Proteomes" id="UP000001811">
    <property type="component" value="Chromosome 19"/>
</dbReference>
<dbReference type="GeneTree" id="ENSGT00940000162310"/>
<dbReference type="GO" id="GO:0031647">
    <property type="term" value="P:regulation of protein stability"/>
    <property type="evidence" value="ECO:0007669"/>
    <property type="project" value="Ensembl"/>
</dbReference>
<dbReference type="InterPro" id="IPR050111">
    <property type="entry name" value="C-type_lectin/snaclec_domain"/>
</dbReference>
<evidence type="ECO:0000256" key="6">
    <source>
        <dbReference type="ARBA" id="ARBA00023136"/>
    </source>
</evidence>
<evidence type="ECO:0000256" key="9">
    <source>
        <dbReference type="SAM" id="MobiDB-lite"/>
    </source>
</evidence>
<dbReference type="InterPro" id="IPR016186">
    <property type="entry name" value="C-type_lectin-like/link_sf"/>
</dbReference>
<evidence type="ECO:0000313" key="12">
    <source>
        <dbReference type="Ensembl" id="ENSOCUP00000018167.2"/>
    </source>
</evidence>
<dbReference type="InterPro" id="IPR018378">
    <property type="entry name" value="C-type_lectin_CS"/>
</dbReference>
<organism evidence="12 13">
    <name type="scientific">Oryctolagus cuniculus</name>
    <name type="common">Rabbit</name>
    <dbReference type="NCBI Taxonomy" id="9986"/>
    <lineage>
        <taxon>Eukaryota</taxon>
        <taxon>Metazoa</taxon>
        <taxon>Chordata</taxon>
        <taxon>Craniata</taxon>
        <taxon>Vertebrata</taxon>
        <taxon>Euteleostomi</taxon>
        <taxon>Mammalia</taxon>
        <taxon>Eutheria</taxon>
        <taxon>Euarchontoglires</taxon>
        <taxon>Glires</taxon>
        <taxon>Lagomorpha</taxon>
        <taxon>Leporidae</taxon>
        <taxon>Oryctolagus</taxon>
    </lineage>
</organism>
<dbReference type="PaxDb" id="9986-ENSOCUP00000018167"/>
<accession>G1TMF8</accession>
<dbReference type="Pfam" id="PF00059">
    <property type="entry name" value="Lectin_C"/>
    <property type="match status" value="1"/>
</dbReference>
<keyword evidence="3" id="KW-0430">Lectin</keyword>
<dbReference type="PANTHER" id="PTHR22803">
    <property type="entry name" value="MANNOSE, PHOSPHOLIPASE, LECTIN RECEPTOR RELATED"/>
    <property type="match status" value="1"/>
</dbReference>
<dbReference type="HOGENOM" id="CLU_049894_2_0_1"/>
<comment type="subcellular location">
    <subcellularLocation>
        <location evidence="1">Membrane</location>
        <topology evidence="1">Single-pass type II membrane protein</topology>
    </subcellularLocation>
</comment>
<dbReference type="eggNOG" id="KOG4297">
    <property type="taxonomic scope" value="Eukaryota"/>
</dbReference>
<feature type="domain" description="C-type lectin" evidence="11">
    <location>
        <begin position="175"/>
        <end position="292"/>
    </location>
</feature>
<reference evidence="12 13" key="1">
    <citation type="journal article" date="2011" name="Nature">
        <title>A high-resolution map of human evolutionary constraint using 29 mammals.</title>
        <authorList>
            <person name="Lindblad-Toh K."/>
            <person name="Garber M."/>
            <person name="Zuk O."/>
            <person name="Lin M.F."/>
            <person name="Parker B.J."/>
            <person name="Washietl S."/>
            <person name="Kheradpour P."/>
            <person name="Ernst J."/>
            <person name="Jordan G."/>
            <person name="Mauceli E."/>
            <person name="Ward L.D."/>
            <person name="Lowe C.B."/>
            <person name="Holloway A.K."/>
            <person name="Clamp M."/>
            <person name="Gnerre S."/>
            <person name="Alfoldi J."/>
            <person name="Beal K."/>
            <person name="Chang J."/>
            <person name="Clawson H."/>
            <person name="Cuff J."/>
            <person name="Di Palma F."/>
            <person name="Fitzgerald S."/>
            <person name="Flicek P."/>
            <person name="Guttman M."/>
            <person name="Hubisz M.J."/>
            <person name="Jaffe D.B."/>
            <person name="Jungreis I."/>
            <person name="Kent W.J."/>
            <person name="Kostka D."/>
            <person name="Lara M."/>
            <person name="Martins A.L."/>
            <person name="Massingham T."/>
            <person name="Moltke I."/>
            <person name="Raney B.J."/>
            <person name="Rasmussen M.D."/>
            <person name="Robinson J."/>
            <person name="Stark A."/>
            <person name="Vilella A.J."/>
            <person name="Wen J."/>
            <person name="Xie X."/>
            <person name="Zody M.C."/>
            <person name="Baldwin J."/>
            <person name="Bloom T."/>
            <person name="Chin C.W."/>
            <person name="Heiman D."/>
            <person name="Nicol R."/>
            <person name="Nusbaum C."/>
            <person name="Young S."/>
            <person name="Wilkinson J."/>
            <person name="Worley K.C."/>
            <person name="Kovar C.L."/>
            <person name="Muzny D.M."/>
            <person name="Gibbs R.A."/>
            <person name="Cree A."/>
            <person name="Dihn H.H."/>
            <person name="Fowler G."/>
            <person name="Jhangiani S."/>
            <person name="Joshi V."/>
            <person name="Lee S."/>
            <person name="Lewis L.R."/>
            <person name="Nazareth L.V."/>
            <person name="Okwuonu G."/>
            <person name="Santibanez J."/>
            <person name="Warren W.C."/>
            <person name="Mardis E.R."/>
            <person name="Weinstock G.M."/>
            <person name="Wilson R.K."/>
            <person name="Delehaunty K."/>
            <person name="Dooling D."/>
            <person name="Fronik C."/>
            <person name="Fulton L."/>
            <person name="Fulton B."/>
            <person name="Graves T."/>
            <person name="Minx P."/>
            <person name="Sodergren E."/>
            <person name="Birney E."/>
            <person name="Margulies E.H."/>
            <person name="Herrero J."/>
            <person name="Green E.D."/>
            <person name="Haussler D."/>
            <person name="Siepel A."/>
            <person name="Goldman N."/>
            <person name="Pollard K.S."/>
            <person name="Pedersen J.S."/>
            <person name="Lander E.S."/>
            <person name="Kellis M."/>
        </authorList>
    </citation>
    <scope>NUCLEOTIDE SEQUENCE [LARGE SCALE GENOMIC DNA]</scope>
    <source>
        <strain evidence="12 13">Thorbecke inbred</strain>
    </source>
</reference>
<evidence type="ECO:0000256" key="3">
    <source>
        <dbReference type="ARBA" id="ARBA00022734"/>
    </source>
</evidence>
<dbReference type="Pfam" id="PF03954">
    <property type="entry name" value="Lectin_N"/>
    <property type="match status" value="1"/>
</dbReference>
<evidence type="ECO:0000313" key="13">
    <source>
        <dbReference type="Proteomes" id="UP000001811"/>
    </source>
</evidence>
<feature type="region of interest" description="Disordered" evidence="9">
    <location>
        <begin position="1"/>
        <end position="36"/>
    </location>
</feature>
<keyword evidence="13" id="KW-1185">Reference proteome</keyword>
<dbReference type="InterPro" id="IPR016187">
    <property type="entry name" value="CTDL_fold"/>
</dbReference>
<dbReference type="EMBL" id="AAGW02049601">
    <property type="status" value="NOT_ANNOTATED_CDS"/>
    <property type="molecule type" value="Genomic_DNA"/>
</dbReference>
<evidence type="ECO:0000256" key="5">
    <source>
        <dbReference type="ARBA" id="ARBA00022989"/>
    </source>
</evidence>
<dbReference type="GO" id="GO:0009100">
    <property type="term" value="P:glycoprotein metabolic process"/>
    <property type="evidence" value="ECO:0007669"/>
    <property type="project" value="Ensembl"/>
</dbReference>
<dbReference type="Gene3D" id="3.10.100.10">
    <property type="entry name" value="Mannose-Binding Protein A, subunit A"/>
    <property type="match status" value="1"/>
</dbReference>
<dbReference type="SMART" id="SM00034">
    <property type="entry name" value="CLECT"/>
    <property type="match status" value="1"/>
</dbReference>
<protein>
    <submittedName>
        <fullName evidence="12">Asialoglycoprotein receptor 2</fullName>
    </submittedName>
</protein>
<dbReference type="CDD" id="cd03590">
    <property type="entry name" value="CLECT_DC-SIGN_like"/>
    <property type="match status" value="1"/>
</dbReference>
<dbReference type="GO" id="GO:0030246">
    <property type="term" value="F:carbohydrate binding"/>
    <property type="evidence" value="ECO:0007669"/>
    <property type="project" value="UniProtKB-KW"/>
</dbReference>
<evidence type="ECO:0000256" key="2">
    <source>
        <dbReference type="ARBA" id="ARBA00022692"/>
    </source>
</evidence>
<sequence>MAKDFQDIQQLDPEESDEGAGARGQTPRREDAFWKRPPPPQSLLQRLCSQLRLALLVLGFNVLLLVAICVIAAQSEAHRATGARLRVELRTMNASFSNFSSSTLAVLGALGSHSDRGGSLPSARPLAVQPSVPADHATLLLHLKHFPVDLRTLSCQLAFLNSNGTQCCPVNWVEHEGGCYWFSSTGKTWPEADRYCRLENAHLLVINSWDEQKFIAQHVRPFHIWIGLTDSDGSWKWVDGTDYRSNYKNWAPTQPDNWRGHELGVGEDCAEIRSDGQWNDDFCQQVHRWACEMRRNITG</sequence>
<proteinExistence type="predicted"/>
<dbReference type="AlphaFoldDB" id="G1TMF8"/>
<name>G1TMF8_RABIT</name>
<dbReference type="GO" id="GO:0016020">
    <property type="term" value="C:membrane"/>
    <property type="evidence" value="ECO:0007669"/>
    <property type="project" value="UniProtKB-SubCell"/>
</dbReference>
<keyword evidence="6 10" id="KW-0472">Membrane</keyword>
<keyword evidence="7" id="KW-1015">Disulfide bond</keyword>